<dbReference type="InterPro" id="IPR023209">
    <property type="entry name" value="DAO"/>
</dbReference>
<keyword evidence="6" id="KW-0812">Transmembrane</keyword>
<dbReference type="AlphaFoldDB" id="A0A5N5T926"/>
<comment type="caution">
    <text evidence="7">The sequence shown here is derived from an EMBL/GenBank/DDBJ whole genome shotgun (WGS) entry which is preliminary data.</text>
</comment>
<dbReference type="PANTHER" id="PTHR11530:SF11">
    <property type="entry name" value="D-ASPARTATE OXIDASE"/>
    <property type="match status" value="1"/>
</dbReference>
<organism evidence="7 8">
    <name type="scientific">Armadillidium nasatum</name>
    <dbReference type="NCBI Taxonomy" id="96803"/>
    <lineage>
        <taxon>Eukaryota</taxon>
        <taxon>Metazoa</taxon>
        <taxon>Ecdysozoa</taxon>
        <taxon>Arthropoda</taxon>
        <taxon>Crustacea</taxon>
        <taxon>Multicrustacea</taxon>
        <taxon>Malacostraca</taxon>
        <taxon>Eumalacostraca</taxon>
        <taxon>Peracarida</taxon>
        <taxon>Isopoda</taxon>
        <taxon>Oniscidea</taxon>
        <taxon>Crinocheta</taxon>
        <taxon>Armadillidiidae</taxon>
        <taxon>Armadillidium</taxon>
    </lineage>
</organism>
<keyword evidence="6" id="KW-0472">Membrane</keyword>
<accession>A0A5N5T926</accession>
<dbReference type="GO" id="GO:0005782">
    <property type="term" value="C:peroxisomal matrix"/>
    <property type="evidence" value="ECO:0007669"/>
    <property type="project" value="UniProtKB-SubCell"/>
</dbReference>
<evidence type="ECO:0000256" key="5">
    <source>
        <dbReference type="ARBA" id="ARBA00023002"/>
    </source>
</evidence>
<evidence type="ECO:0000313" key="8">
    <source>
        <dbReference type="Proteomes" id="UP000326759"/>
    </source>
</evidence>
<evidence type="ECO:0000256" key="3">
    <source>
        <dbReference type="ARBA" id="ARBA00022630"/>
    </source>
</evidence>
<dbReference type="GO" id="GO:0003884">
    <property type="term" value="F:D-amino-acid oxidase activity"/>
    <property type="evidence" value="ECO:0007669"/>
    <property type="project" value="InterPro"/>
</dbReference>
<reference evidence="7 8" key="1">
    <citation type="journal article" date="2019" name="PLoS Biol.">
        <title>Sex chromosomes control vertical transmission of feminizing Wolbachia symbionts in an isopod.</title>
        <authorList>
            <person name="Becking T."/>
            <person name="Chebbi M.A."/>
            <person name="Giraud I."/>
            <person name="Moumen B."/>
            <person name="Laverre T."/>
            <person name="Caubet Y."/>
            <person name="Peccoud J."/>
            <person name="Gilbert C."/>
            <person name="Cordaux R."/>
        </authorList>
    </citation>
    <scope>NUCLEOTIDE SEQUENCE [LARGE SCALE GENOMIC DNA]</scope>
    <source>
        <strain evidence="7">ANa2</strain>
        <tissue evidence="7">Whole body excluding digestive tract and cuticle</tissue>
    </source>
</reference>
<evidence type="ECO:0000256" key="1">
    <source>
        <dbReference type="ARBA" id="ARBA00001974"/>
    </source>
</evidence>
<evidence type="ECO:0000256" key="4">
    <source>
        <dbReference type="ARBA" id="ARBA00022827"/>
    </source>
</evidence>
<evidence type="ECO:0000313" key="7">
    <source>
        <dbReference type="EMBL" id="KAB7503144.1"/>
    </source>
</evidence>
<dbReference type="Gene3D" id="3.40.50.720">
    <property type="entry name" value="NAD(P)-binding Rossmann-like Domain"/>
    <property type="match status" value="1"/>
</dbReference>
<keyword evidence="5" id="KW-0560">Oxidoreductase</keyword>
<dbReference type="GO" id="GO:0071949">
    <property type="term" value="F:FAD binding"/>
    <property type="evidence" value="ECO:0007669"/>
    <property type="project" value="InterPro"/>
</dbReference>
<keyword evidence="3" id="KW-0285">Flavoprotein</keyword>
<dbReference type="OrthoDB" id="2015447at2759"/>
<evidence type="ECO:0000256" key="6">
    <source>
        <dbReference type="SAM" id="Phobius"/>
    </source>
</evidence>
<proteinExistence type="predicted"/>
<keyword evidence="8" id="KW-1185">Reference proteome</keyword>
<dbReference type="Proteomes" id="UP000326759">
    <property type="component" value="Unassembled WGS sequence"/>
</dbReference>
<name>A0A5N5T926_9CRUS</name>
<feature type="transmembrane region" description="Helical" evidence="6">
    <location>
        <begin position="25"/>
        <end position="42"/>
    </location>
</feature>
<sequence>MENINSLNESNLPSVFVCYNLNQNIAINFFICSIVICTNLNIMNKNLKVGVIGSGINGVATSLALLQAFPTIDLTIYSENFSPNTTSDGAGGFGVLLSLRNVAVKASSMGTPTCHTLRNQVF</sequence>
<comment type="cofactor">
    <cofactor evidence="1">
        <name>FAD</name>
        <dbReference type="ChEBI" id="CHEBI:57692"/>
    </cofactor>
</comment>
<dbReference type="GO" id="GO:0019478">
    <property type="term" value="P:D-amino acid catabolic process"/>
    <property type="evidence" value="ECO:0007669"/>
    <property type="project" value="TreeGrafter"/>
</dbReference>
<gene>
    <name evidence="7" type="primary">daao-1</name>
    <name evidence="7" type="ORF">Anas_10560</name>
</gene>
<protein>
    <submittedName>
        <fullName evidence="7">D-amino-acid oxidase</fullName>
    </submittedName>
</protein>
<comment type="subcellular location">
    <subcellularLocation>
        <location evidence="2">Peroxisome matrix</location>
    </subcellularLocation>
</comment>
<keyword evidence="6" id="KW-1133">Transmembrane helix</keyword>
<dbReference type="EMBL" id="SEYY01005776">
    <property type="protein sequence ID" value="KAB7503144.1"/>
    <property type="molecule type" value="Genomic_DNA"/>
</dbReference>
<dbReference type="PANTHER" id="PTHR11530">
    <property type="entry name" value="D-AMINO ACID OXIDASE"/>
    <property type="match status" value="1"/>
</dbReference>
<evidence type="ECO:0000256" key="2">
    <source>
        <dbReference type="ARBA" id="ARBA00004253"/>
    </source>
</evidence>
<keyword evidence="4" id="KW-0274">FAD</keyword>